<gene>
    <name evidence="2" type="ORF">L486_04280</name>
</gene>
<feature type="compositionally biased region" description="Polar residues" evidence="1">
    <location>
        <begin position="621"/>
        <end position="630"/>
    </location>
</feature>
<feature type="region of interest" description="Disordered" evidence="1">
    <location>
        <begin position="701"/>
        <end position="733"/>
    </location>
</feature>
<dbReference type="EMBL" id="KI669462">
    <property type="protein sequence ID" value="OCF58250.1"/>
    <property type="molecule type" value="Genomic_DNA"/>
</dbReference>
<reference evidence="2 3" key="1">
    <citation type="submission" date="2013-07" db="EMBL/GenBank/DDBJ databases">
        <title>The Genome Sequence of Kwoniella mangroviensis CBS10435.</title>
        <authorList>
            <consortium name="The Broad Institute Genome Sequencing Platform"/>
            <person name="Cuomo C."/>
            <person name="Litvintseva A."/>
            <person name="Chen Y."/>
            <person name="Heitman J."/>
            <person name="Sun S."/>
            <person name="Springer D."/>
            <person name="Dromer F."/>
            <person name="Young S.K."/>
            <person name="Zeng Q."/>
            <person name="Gargeya S."/>
            <person name="Fitzgerald M."/>
            <person name="Abouelleil A."/>
            <person name="Alvarado L."/>
            <person name="Berlin A.M."/>
            <person name="Chapman S.B."/>
            <person name="Dewar J."/>
            <person name="Goldberg J."/>
            <person name="Griggs A."/>
            <person name="Gujja S."/>
            <person name="Hansen M."/>
            <person name="Howarth C."/>
            <person name="Imamovic A."/>
            <person name="Larimer J."/>
            <person name="McCowan C."/>
            <person name="Murphy C."/>
            <person name="Pearson M."/>
            <person name="Priest M."/>
            <person name="Roberts A."/>
            <person name="Saif S."/>
            <person name="Shea T."/>
            <person name="Sykes S."/>
            <person name="Wortman J."/>
            <person name="Nusbaum C."/>
            <person name="Birren B."/>
        </authorList>
    </citation>
    <scope>NUCLEOTIDE SEQUENCE [LARGE SCALE GENOMIC DNA]</scope>
    <source>
        <strain evidence="2 3">CBS 10435</strain>
    </source>
</reference>
<dbReference type="OrthoDB" id="2565175at2759"/>
<feature type="compositionally biased region" description="Polar residues" evidence="1">
    <location>
        <begin position="640"/>
        <end position="654"/>
    </location>
</feature>
<feature type="region of interest" description="Disordered" evidence="1">
    <location>
        <begin position="214"/>
        <end position="249"/>
    </location>
</feature>
<reference evidence="3" key="2">
    <citation type="submission" date="2013-12" db="EMBL/GenBank/DDBJ databases">
        <title>Evolution of pathogenesis and genome organization in the Tremellales.</title>
        <authorList>
            <person name="Cuomo C."/>
            <person name="Litvintseva A."/>
            <person name="Heitman J."/>
            <person name="Chen Y."/>
            <person name="Sun S."/>
            <person name="Springer D."/>
            <person name="Dromer F."/>
            <person name="Young S."/>
            <person name="Zeng Q."/>
            <person name="Chapman S."/>
            <person name="Gujja S."/>
            <person name="Saif S."/>
            <person name="Birren B."/>
        </authorList>
    </citation>
    <scope>NUCLEOTIDE SEQUENCE [LARGE SCALE GENOMIC DNA]</scope>
    <source>
        <strain evidence="3">CBS 10435</strain>
    </source>
</reference>
<accession>A0A1B9IRX2</accession>
<proteinExistence type="predicted"/>
<dbReference type="Proteomes" id="UP000092583">
    <property type="component" value="Unassembled WGS sequence"/>
</dbReference>
<protein>
    <submittedName>
        <fullName evidence="2">Uncharacterized protein</fullName>
    </submittedName>
</protein>
<organism evidence="2 3">
    <name type="scientific">Kwoniella mangroviensis CBS 10435</name>
    <dbReference type="NCBI Taxonomy" id="1331196"/>
    <lineage>
        <taxon>Eukaryota</taxon>
        <taxon>Fungi</taxon>
        <taxon>Dikarya</taxon>
        <taxon>Basidiomycota</taxon>
        <taxon>Agaricomycotina</taxon>
        <taxon>Tremellomycetes</taxon>
        <taxon>Tremellales</taxon>
        <taxon>Cryptococcaceae</taxon>
        <taxon>Kwoniella</taxon>
    </lineage>
</organism>
<feature type="compositionally biased region" description="Polar residues" evidence="1">
    <location>
        <begin position="663"/>
        <end position="673"/>
    </location>
</feature>
<evidence type="ECO:0000256" key="1">
    <source>
        <dbReference type="SAM" id="MobiDB-lite"/>
    </source>
</evidence>
<evidence type="ECO:0000313" key="3">
    <source>
        <dbReference type="Proteomes" id="UP000092583"/>
    </source>
</evidence>
<evidence type="ECO:0000313" key="2">
    <source>
        <dbReference type="EMBL" id="OCF58250.1"/>
    </source>
</evidence>
<feature type="region of interest" description="Disordered" evidence="1">
    <location>
        <begin position="621"/>
        <end position="673"/>
    </location>
</feature>
<name>A0A1B9IRX2_9TREE</name>
<keyword evidence="3" id="KW-1185">Reference proteome</keyword>
<sequence>MADQLMSKEDLSAWRSKLIDKKTTLGRQLSSRLDRIEREIVIQPTAERFSSAGNISEYLRKQKGTDPVPIAKWWRDNHEVEDERSRAVIQGSFDYLSKYAEYCRSNDQASKEPNSHMWHSETMRLLGSRENFLASFAIIPAGEAGHRFMNQVESAIVLKPNHRSFKRLNHLIQDPKYSEIYESFRSKNPELASEGVRYLIDYADRERRSRDSAKLSAKLSKWKKPRMNDDSTVDSNSNSNELDLGIPSIPENLGHAGEELFQRLTADASINPFSDQFRDQDTLRGFLSRPVPEEMSYVQDVDPNVTTQIQGYISAFARGQRDIQGQMIRGLSMLSEQETGQPPTDGLGLTSPQVAFGQGIAGLGSAGMSSKSRDTEHVPETILELEREPSVHDQEERVKSFQEEFGSNHTGMGRYGREYLERLQKYMGSDKFQANKFTDKDTVIGNFFSLAKWSNYYKVVNEKKPEFTEQLVDYTLELAQKRIQSDQARNDTLLADLQSSSKEQDEDNFSADLLKWSKFQADYRDTKTGLGDKGAEQLRVLRNYIIRSGSDRVKYTTEEGVRSILTQPRWHAYPKLEKTDPERAKQLLEFGSWYSRQLISDREAKSLTLSVKDIEMMENRLANQPDSQGGTSSGRKRQRQATPSSESASSTGHQMTERRTPDRASQSNFSESQRVADGLHKLDEEQMRIHRLTLFGLYPSLETEDDPAGEGASAQEQKADSEEDLNLDDYPVDRQRERIARHLLFSDVPQTPFFDD</sequence>
<dbReference type="AlphaFoldDB" id="A0A1B9IRX2"/>